<evidence type="ECO:0000313" key="3">
    <source>
        <dbReference type="Proteomes" id="UP001642406"/>
    </source>
</evidence>
<evidence type="ECO:0000259" key="1">
    <source>
        <dbReference type="Pfam" id="PF01425"/>
    </source>
</evidence>
<dbReference type="EMBL" id="CAWUHC010000151">
    <property type="protein sequence ID" value="CAK7236019.1"/>
    <property type="molecule type" value="Genomic_DNA"/>
</dbReference>
<dbReference type="Proteomes" id="UP001642406">
    <property type="component" value="Unassembled WGS sequence"/>
</dbReference>
<proteinExistence type="predicted"/>
<sequence>MSIVVIPGAKVPDLSDAEFDGLLTAIGIRNVSPADKAAYKPILQSFLAVMNKIDSDADYTPPSLEPEPSVAERSFSVPTAEENPMNAWSHLCEIQNKDSSSPASPGLLKGRTVAVKDNISVAGVPTTLGLSPELFDGGQYHAATVDATVVARVLAAGAAVRGTSTCEGWCASPLSYTSFTGPVHNPWLYGHSSGGSSSGSAALVAAHQMQRVFPSDTHGALPAGTKTHTGSIPTAEIAIGSDQAGSVRIPASYCGIYGLKPTFGLVPYTGAASMSPMIDHLGPMAATLEDVAAVLEAIAGYDGLDPRMSPESPMRCNVMPYATSLAKFRARDITELGTWKVGLLKEGFEMTGVTDYVRDTVLAAARSCFEAAGATVVDVSVPMHANGAVLWNASTRPSMAKWLLQGRGSGHLTYLPPHIRPVTGQLPLNNDADGLRCASLLNAYTPAAINIMLSQQAANEKITPGLEAKAHRQVLGLRAAYDEALEKVDVLITPCAPNVARELPPATASVSEKLAYAIGTTNNTAPFNVTGHPAMNVPCGFSPSPTRPGVQLPVGMQVIGKRFDDEKVLLAAALYERGRDVLGSRQ</sequence>
<comment type="caution">
    <text evidence="2">The sequence shown here is derived from an EMBL/GenBank/DDBJ whole genome shotgun (WGS) entry which is preliminary data.</text>
</comment>
<reference evidence="2 3" key="1">
    <citation type="submission" date="2024-01" db="EMBL/GenBank/DDBJ databases">
        <authorList>
            <person name="Allen C."/>
            <person name="Tagirdzhanova G."/>
        </authorList>
    </citation>
    <scope>NUCLEOTIDE SEQUENCE [LARGE SCALE GENOMIC DNA]</scope>
</reference>
<feature type="domain" description="Amidase" evidence="1">
    <location>
        <begin position="103"/>
        <end position="219"/>
    </location>
</feature>
<dbReference type="InterPro" id="IPR036928">
    <property type="entry name" value="AS_sf"/>
</dbReference>
<name>A0ABP0CV40_9PEZI</name>
<dbReference type="SUPFAM" id="SSF75304">
    <property type="entry name" value="Amidase signature (AS) enzymes"/>
    <property type="match status" value="1"/>
</dbReference>
<evidence type="ECO:0000313" key="2">
    <source>
        <dbReference type="EMBL" id="CAK7236019.1"/>
    </source>
</evidence>
<dbReference type="Pfam" id="PF01425">
    <property type="entry name" value="Amidase"/>
    <property type="match status" value="2"/>
</dbReference>
<dbReference type="InterPro" id="IPR023631">
    <property type="entry name" value="Amidase_dom"/>
</dbReference>
<dbReference type="PANTHER" id="PTHR11895:SF171">
    <property type="entry name" value="AMIDASE DOMAIN-CONTAINING PROTEIN"/>
    <property type="match status" value="1"/>
</dbReference>
<accession>A0ABP0CV40</accession>
<gene>
    <name evidence="2" type="ORF">SBRCBS47491_009493</name>
</gene>
<dbReference type="Gene3D" id="3.90.1300.10">
    <property type="entry name" value="Amidase signature (AS) domain"/>
    <property type="match status" value="1"/>
</dbReference>
<keyword evidence="3" id="KW-1185">Reference proteome</keyword>
<organism evidence="2 3">
    <name type="scientific">Sporothrix bragantina</name>
    <dbReference type="NCBI Taxonomy" id="671064"/>
    <lineage>
        <taxon>Eukaryota</taxon>
        <taxon>Fungi</taxon>
        <taxon>Dikarya</taxon>
        <taxon>Ascomycota</taxon>
        <taxon>Pezizomycotina</taxon>
        <taxon>Sordariomycetes</taxon>
        <taxon>Sordariomycetidae</taxon>
        <taxon>Ophiostomatales</taxon>
        <taxon>Ophiostomataceae</taxon>
        <taxon>Sporothrix</taxon>
    </lineage>
</organism>
<dbReference type="PANTHER" id="PTHR11895">
    <property type="entry name" value="TRANSAMIDASE"/>
    <property type="match status" value="1"/>
</dbReference>
<feature type="domain" description="Amidase" evidence="1">
    <location>
        <begin position="235"/>
        <end position="569"/>
    </location>
</feature>
<protein>
    <recommendedName>
        <fullName evidence="1">Amidase domain-containing protein</fullName>
    </recommendedName>
</protein>
<dbReference type="InterPro" id="IPR000120">
    <property type="entry name" value="Amidase"/>
</dbReference>